<dbReference type="InterPro" id="IPR011701">
    <property type="entry name" value="MFS"/>
</dbReference>
<feature type="transmembrane region" description="Helical" evidence="7">
    <location>
        <begin position="222"/>
        <end position="241"/>
    </location>
</feature>
<feature type="transmembrane region" description="Helical" evidence="7">
    <location>
        <begin position="293"/>
        <end position="314"/>
    </location>
</feature>
<feature type="transmembrane region" description="Helical" evidence="7">
    <location>
        <begin position="261"/>
        <end position="281"/>
    </location>
</feature>
<dbReference type="AlphaFoldDB" id="A0A0L6TYD5"/>
<dbReference type="OrthoDB" id="9763297at2"/>
<evidence type="ECO:0000313" key="10">
    <source>
        <dbReference type="Proteomes" id="UP000036873"/>
    </source>
</evidence>
<dbReference type="STRING" id="52689.AKG39_13255"/>
<feature type="transmembrane region" description="Helical" evidence="7">
    <location>
        <begin position="171"/>
        <end position="192"/>
    </location>
</feature>
<evidence type="ECO:0000256" key="1">
    <source>
        <dbReference type="ARBA" id="ARBA00004651"/>
    </source>
</evidence>
<comment type="subcellular location">
    <subcellularLocation>
        <location evidence="1">Cell membrane</location>
        <topology evidence="1">Multi-pass membrane protein</topology>
    </subcellularLocation>
</comment>
<accession>A0A0L6TYD5</accession>
<evidence type="ECO:0000256" key="2">
    <source>
        <dbReference type="ARBA" id="ARBA00022448"/>
    </source>
</evidence>
<proteinExistence type="predicted"/>
<dbReference type="InterPro" id="IPR020846">
    <property type="entry name" value="MFS_dom"/>
</dbReference>
<name>A0A0L6TYD5_9FIRM</name>
<dbReference type="Pfam" id="PF07690">
    <property type="entry name" value="MFS_1"/>
    <property type="match status" value="1"/>
</dbReference>
<feature type="transmembrane region" description="Helical" evidence="7">
    <location>
        <begin position="76"/>
        <end position="96"/>
    </location>
</feature>
<dbReference type="PROSITE" id="PS50850">
    <property type="entry name" value="MFS"/>
    <property type="match status" value="1"/>
</dbReference>
<dbReference type="PANTHER" id="PTHR43266">
    <property type="entry name" value="MACROLIDE-EFFLUX PROTEIN"/>
    <property type="match status" value="1"/>
</dbReference>
<dbReference type="RefSeq" id="WP_050740878.1">
    <property type="nucleotide sequence ID" value="NZ_LGYO01000033.1"/>
</dbReference>
<feature type="transmembrane region" description="Helical" evidence="7">
    <location>
        <begin position="102"/>
        <end position="121"/>
    </location>
</feature>
<dbReference type="Proteomes" id="UP000036873">
    <property type="component" value="Unassembled WGS sequence"/>
</dbReference>
<keyword evidence="6 7" id="KW-0472">Membrane</keyword>
<dbReference type="Gene3D" id="1.20.1250.20">
    <property type="entry name" value="MFS general substrate transporter like domains"/>
    <property type="match status" value="1"/>
</dbReference>
<reference evidence="10" key="1">
    <citation type="submission" date="2015-07" db="EMBL/GenBank/DDBJ databases">
        <title>Draft genome sequence of Acetobacterium bakii DSM 8293, a potential psychrophilic chemical producer through syngas fermentation.</title>
        <authorList>
            <person name="Song Y."/>
            <person name="Hwang S."/>
            <person name="Cho B.-K."/>
        </authorList>
    </citation>
    <scope>NUCLEOTIDE SEQUENCE [LARGE SCALE GENOMIC DNA]</scope>
    <source>
        <strain evidence="10">DSM 8239</strain>
    </source>
</reference>
<dbReference type="InterPro" id="IPR036259">
    <property type="entry name" value="MFS_trans_sf"/>
</dbReference>
<dbReference type="SUPFAM" id="SSF103473">
    <property type="entry name" value="MFS general substrate transporter"/>
    <property type="match status" value="1"/>
</dbReference>
<dbReference type="GO" id="GO:0022857">
    <property type="term" value="F:transmembrane transporter activity"/>
    <property type="evidence" value="ECO:0007669"/>
    <property type="project" value="InterPro"/>
</dbReference>
<dbReference type="EMBL" id="LGYO01000033">
    <property type="protein sequence ID" value="KNZ41271.1"/>
    <property type="molecule type" value="Genomic_DNA"/>
</dbReference>
<feature type="transmembrane region" description="Helical" evidence="7">
    <location>
        <begin position="142"/>
        <end position="165"/>
    </location>
</feature>
<evidence type="ECO:0000259" key="8">
    <source>
        <dbReference type="PROSITE" id="PS50850"/>
    </source>
</evidence>
<feature type="domain" description="Major facilitator superfamily (MFS) profile" evidence="8">
    <location>
        <begin position="10"/>
        <end position="413"/>
    </location>
</feature>
<keyword evidence="2" id="KW-0813">Transport</keyword>
<evidence type="ECO:0000313" key="9">
    <source>
        <dbReference type="EMBL" id="KNZ41271.1"/>
    </source>
</evidence>
<dbReference type="CDD" id="cd06173">
    <property type="entry name" value="MFS_MefA_like"/>
    <property type="match status" value="1"/>
</dbReference>
<protein>
    <recommendedName>
        <fullName evidence="8">Major facilitator superfamily (MFS) profile domain-containing protein</fullName>
    </recommendedName>
</protein>
<keyword evidence="3" id="KW-1003">Cell membrane</keyword>
<sequence>MKEKTLFNKNFTIITIGQLISMFGNAIQRFAFSLYILELTGSASLFALIISLAILPTIILAPIGGAIADRMDKGRIMVILDFCCSIIIGGFAVFIYGNDNQILWIAILMFVLSTISSIYEPTVRASIPSVIAKEHYTAGNSMVSQISALTMLLGPIAAGFLYGFFGLKVVLMINMISFFASAVMELFLTIPYEKIKMTGSAMTTYITDIKETLKFLYEDKPIVLTILFFAAGLNLFMTPLYTVGVPYVEKIILGVTDEMYGFSEGILGIGMILGAILSTLIAKYNPFEKLHRFFVLMGIAILGMGLCLTPWLLGKSSMHLTAYVLFTCFGFILMFLVANVNIQALTFIQLQVPQTIMGKTMALTAALSMAFMPVGQVIFGQLYDKLSFNLILIYVGVMGLTFAAAKILQRIVESSIDKPDSVNC</sequence>
<feature type="transmembrane region" description="Helical" evidence="7">
    <location>
        <begin position="320"/>
        <end position="340"/>
    </location>
</feature>
<dbReference type="GO" id="GO:0005886">
    <property type="term" value="C:plasma membrane"/>
    <property type="evidence" value="ECO:0007669"/>
    <property type="project" value="UniProtKB-SubCell"/>
</dbReference>
<evidence type="ECO:0000256" key="3">
    <source>
        <dbReference type="ARBA" id="ARBA00022475"/>
    </source>
</evidence>
<feature type="transmembrane region" description="Helical" evidence="7">
    <location>
        <begin position="43"/>
        <end position="64"/>
    </location>
</feature>
<organism evidence="9 10">
    <name type="scientific">Acetobacterium bakii</name>
    <dbReference type="NCBI Taxonomy" id="52689"/>
    <lineage>
        <taxon>Bacteria</taxon>
        <taxon>Bacillati</taxon>
        <taxon>Bacillota</taxon>
        <taxon>Clostridia</taxon>
        <taxon>Eubacteriales</taxon>
        <taxon>Eubacteriaceae</taxon>
        <taxon>Acetobacterium</taxon>
    </lineage>
</organism>
<gene>
    <name evidence="9" type="ORF">AKG39_13255</name>
</gene>
<keyword evidence="5 7" id="KW-1133">Transmembrane helix</keyword>
<dbReference type="PANTHER" id="PTHR43266:SF9">
    <property type="entry name" value="PERMEASE, MAJOR FACILITATOR SUPERFAMILY-RELATED"/>
    <property type="match status" value="1"/>
</dbReference>
<feature type="transmembrane region" description="Helical" evidence="7">
    <location>
        <begin position="361"/>
        <end position="382"/>
    </location>
</feature>
<feature type="transmembrane region" description="Helical" evidence="7">
    <location>
        <begin position="12"/>
        <end position="37"/>
    </location>
</feature>
<evidence type="ECO:0000256" key="7">
    <source>
        <dbReference type="SAM" id="Phobius"/>
    </source>
</evidence>
<evidence type="ECO:0000256" key="5">
    <source>
        <dbReference type="ARBA" id="ARBA00022989"/>
    </source>
</evidence>
<comment type="caution">
    <text evidence="9">The sequence shown here is derived from an EMBL/GenBank/DDBJ whole genome shotgun (WGS) entry which is preliminary data.</text>
</comment>
<feature type="transmembrane region" description="Helical" evidence="7">
    <location>
        <begin position="388"/>
        <end position="408"/>
    </location>
</feature>
<evidence type="ECO:0000256" key="6">
    <source>
        <dbReference type="ARBA" id="ARBA00023136"/>
    </source>
</evidence>
<keyword evidence="4 7" id="KW-0812">Transmembrane</keyword>
<evidence type="ECO:0000256" key="4">
    <source>
        <dbReference type="ARBA" id="ARBA00022692"/>
    </source>
</evidence>
<keyword evidence="10" id="KW-1185">Reference proteome</keyword>